<proteinExistence type="inferred from homology"/>
<dbReference type="Gene3D" id="1.20.58.340">
    <property type="entry name" value="Magnesium transport protein CorA, transmembrane region"/>
    <property type="match status" value="1"/>
</dbReference>
<feature type="transmembrane region" description="Helical" evidence="8">
    <location>
        <begin position="243"/>
        <end position="262"/>
    </location>
</feature>
<dbReference type="PANTHER" id="PTHR46494:SF2">
    <property type="entry name" value="MAGNESIUM TRANSPORT PROTEIN CORA"/>
    <property type="match status" value="1"/>
</dbReference>
<protein>
    <submittedName>
        <fullName evidence="9">Magnesium transporter CorA family protein</fullName>
    </submittedName>
</protein>
<dbReference type="EMBL" id="JARTFS010000004">
    <property type="protein sequence ID" value="MED4400561.1"/>
    <property type="molecule type" value="Genomic_DNA"/>
</dbReference>
<dbReference type="SUPFAM" id="SSF144083">
    <property type="entry name" value="Magnesium transport protein CorA, transmembrane region"/>
    <property type="match status" value="1"/>
</dbReference>
<dbReference type="InterPro" id="IPR045861">
    <property type="entry name" value="CorA_cytoplasmic_dom"/>
</dbReference>
<gene>
    <name evidence="9" type="ORF">P9271_04350</name>
</gene>
<dbReference type="CDD" id="cd12821">
    <property type="entry name" value="EcCorA_ZntB-like"/>
    <property type="match status" value="1"/>
</dbReference>
<evidence type="ECO:0000256" key="1">
    <source>
        <dbReference type="ARBA" id="ARBA00004651"/>
    </source>
</evidence>
<dbReference type="Proteomes" id="UP001342826">
    <property type="component" value="Unassembled WGS sequence"/>
</dbReference>
<dbReference type="InterPro" id="IPR045863">
    <property type="entry name" value="CorA_TM1_TM2"/>
</dbReference>
<comment type="caution">
    <text evidence="9">The sequence shown here is derived from an EMBL/GenBank/DDBJ whole genome shotgun (WGS) entry which is preliminary data.</text>
</comment>
<sequence length="314" mass="37285">MKKYRNGENWSWYQFEKDEINDIKQLIANDTCSNSEWLKKVPKNKINLLKIEILEEGKKIVKGSLIYKQSFEDELDYEIFHFYLTKERLITVDLDLSVFKYINADSIFEQMDRAENALDGFLIFIGELMNEMLYGIDQYEEALKKLIWTMHKKNDISILDKIYKLRHELLLWKNILIPIKELKMTIEEVYLSEVTEGEIFIRTCKRIERAIALLNEYEHEIDSIIKLEEIISSHRGNEIMKTLTVITTVFTPVMALGALWGMNFRNMPELEWKYGYLFSILLIIASTILIYWFMHVKGWTGDLLKGRKKGSFFK</sequence>
<evidence type="ECO:0000313" key="10">
    <source>
        <dbReference type="Proteomes" id="UP001342826"/>
    </source>
</evidence>
<name>A0ABU6NU67_9BACI</name>
<organism evidence="9 10">
    <name type="scientific">Metabacillus fastidiosus</name>
    <dbReference type="NCBI Taxonomy" id="1458"/>
    <lineage>
        <taxon>Bacteria</taxon>
        <taxon>Bacillati</taxon>
        <taxon>Bacillota</taxon>
        <taxon>Bacilli</taxon>
        <taxon>Bacillales</taxon>
        <taxon>Bacillaceae</taxon>
        <taxon>Metabacillus</taxon>
    </lineage>
</organism>
<accession>A0ABU6NU67</accession>
<keyword evidence="3" id="KW-0813">Transport</keyword>
<keyword evidence="6 8" id="KW-1133">Transmembrane helix</keyword>
<evidence type="ECO:0000256" key="2">
    <source>
        <dbReference type="ARBA" id="ARBA00009765"/>
    </source>
</evidence>
<comment type="subcellular location">
    <subcellularLocation>
        <location evidence="1">Cell membrane</location>
        <topology evidence="1">Multi-pass membrane protein</topology>
    </subcellularLocation>
</comment>
<evidence type="ECO:0000313" key="9">
    <source>
        <dbReference type="EMBL" id="MED4400561.1"/>
    </source>
</evidence>
<dbReference type="Pfam" id="PF01544">
    <property type="entry name" value="CorA"/>
    <property type="match status" value="1"/>
</dbReference>
<comment type="similarity">
    <text evidence="2">Belongs to the CorA metal ion transporter (MIT) (TC 1.A.35) family.</text>
</comment>
<dbReference type="RefSeq" id="WP_328014918.1">
    <property type="nucleotide sequence ID" value="NZ_JARTFS010000004.1"/>
</dbReference>
<evidence type="ECO:0000256" key="7">
    <source>
        <dbReference type="ARBA" id="ARBA00023136"/>
    </source>
</evidence>
<dbReference type="SUPFAM" id="SSF143865">
    <property type="entry name" value="CorA soluble domain-like"/>
    <property type="match status" value="1"/>
</dbReference>
<reference evidence="9 10" key="1">
    <citation type="submission" date="2023-03" db="EMBL/GenBank/DDBJ databases">
        <title>Bacillus Genome Sequencing.</title>
        <authorList>
            <person name="Dunlap C."/>
        </authorList>
    </citation>
    <scope>NUCLEOTIDE SEQUENCE [LARGE SCALE GENOMIC DNA]</scope>
    <source>
        <strain evidence="9 10">NRS-1717</strain>
    </source>
</reference>
<feature type="transmembrane region" description="Helical" evidence="8">
    <location>
        <begin position="274"/>
        <end position="294"/>
    </location>
</feature>
<keyword evidence="5 8" id="KW-0812">Transmembrane</keyword>
<keyword evidence="10" id="KW-1185">Reference proteome</keyword>
<evidence type="ECO:0000256" key="4">
    <source>
        <dbReference type="ARBA" id="ARBA00022475"/>
    </source>
</evidence>
<dbReference type="PANTHER" id="PTHR46494">
    <property type="entry name" value="CORA FAMILY METAL ION TRANSPORTER (EUROFUNG)"/>
    <property type="match status" value="1"/>
</dbReference>
<evidence type="ECO:0000256" key="6">
    <source>
        <dbReference type="ARBA" id="ARBA00022989"/>
    </source>
</evidence>
<keyword evidence="4" id="KW-1003">Cell membrane</keyword>
<keyword evidence="7 8" id="KW-0472">Membrane</keyword>
<dbReference type="InterPro" id="IPR002523">
    <property type="entry name" value="MgTranspt_CorA/ZnTranspt_ZntB"/>
</dbReference>
<evidence type="ECO:0000256" key="8">
    <source>
        <dbReference type="SAM" id="Phobius"/>
    </source>
</evidence>
<evidence type="ECO:0000256" key="5">
    <source>
        <dbReference type="ARBA" id="ARBA00022692"/>
    </source>
</evidence>
<evidence type="ECO:0000256" key="3">
    <source>
        <dbReference type="ARBA" id="ARBA00022448"/>
    </source>
</evidence>